<protein>
    <submittedName>
        <fullName evidence="1">Uncharacterized protein</fullName>
    </submittedName>
</protein>
<comment type="caution">
    <text evidence="1">The sequence shown here is derived from an EMBL/GenBank/DDBJ whole genome shotgun (WGS) entry which is preliminary data.</text>
</comment>
<organism evidence="1 2">
    <name type="scientific">Persea americana</name>
    <name type="common">Avocado</name>
    <dbReference type="NCBI Taxonomy" id="3435"/>
    <lineage>
        <taxon>Eukaryota</taxon>
        <taxon>Viridiplantae</taxon>
        <taxon>Streptophyta</taxon>
        <taxon>Embryophyta</taxon>
        <taxon>Tracheophyta</taxon>
        <taxon>Spermatophyta</taxon>
        <taxon>Magnoliopsida</taxon>
        <taxon>Magnoliidae</taxon>
        <taxon>Laurales</taxon>
        <taxon>Lauraceae</taxon>
        <taxon>Persea</taxon>
    </lineage>
</organism>
<dbReference type="EMBL" id="CM056818">
    <property type="protein sequence ID" value="KAJ8622142.1"/>
    <property type="molecule type" value="Genomic_DNA"/>
</dbReference>
<evidence type="ECO:0000313" key="1">
    <source>
        <dbReference type="EMBL" id="KAJ8622142.1"/>
    </source>
</evidence>
<sequence length="110" mass="12653">MAHQRSRQISPSSSSSYSGSCDHNRNKEKKNWRQLLQRSSSSFPAMHKKSGDEKGKSGDGSSPDLQKSSEEAAVWWNFWMMQVINDELEEDEDEERLVSLDLWWATTGEE</sequence>
<accession>A0ACC2KMX8</accession>
<reference evidence="1 2" key="1">
    <citation type="journal article" date="2022" name="Hortic Res">
        <title>A haplotype resolved chromosomal level avocado genome allows analysis of novel avocado genes.</title>
        <authorList>
            <person name="Nath O."/>
            <person name="Fletcher S.J."/>
            <person name="Hayward A."/>
            <person name="Shaw L.M."/>
            <person name="Masouleh A.K."/>
            <person name="Furtado A."/>
            <person name="Henry R.J."/>
            <person name="Mitter N."/>
        </authorList>
    </citation>
    <scope>NUCLEOTIDE SEQUENCE [LARGE SCALE GENOMIC DNA]</scope>
    <source>
        <strain evidence="2">cv. Hass</strain>
    </source>
</reference>
<name>A0ACC2KMX8_PERAE</name>
<dbReference type="Proteomes" id="UP001234297">
    <property type="component" value="Chromosome 10"/>
</dbReference>
<gene>
    <name evidence="1" type="ORF">MRB53_030671</name>
</gene>
<proteinExistence type="predicted"/>
<keyword evidence="2" id="KW-1185">Reference proteome</keyword>
<evidence type="ECO:0000313" key="2">
    <source>
        <dbReference type="Proteomes" id="UP001234297"/>
    </source>
</evidence>